<evidence type="ECO:0000256" key="1">
    <source>
        <dbReference type="ARBA" id="ARBA00006484"/>
    </source>
</evidence>
<keyword evidence="2" id="KW-0560">Oxidoreductase</keyword>
<evidence type="ECO:0000256" key="2">
    <source>
        <dbReference type="ARBA" id="ARBA00023002"/>
    </source>
</evidence>
<dbReference type="Gene3D" id="3.40.50.720">
    <property type="entry name" value="NAD(P)-binding Rossmann-like Domain"/>
    <property type="match status" value="1"/>
</dbReference>
<keyword evidence="4" id="KW-1185">Reference proteome</keyword>
<dbReference type="InterPro" id="IPR002347">
    <property type="entry name" value="SDR_fam"/>
</dbReference>
<dbReference type="Pfam" id="PF13561">
    <property type="entry name" value="adh_short_C2"/>
    <property type="match status" value="1"/>
</dbReference>
<dbReference type="SUPFAM" id="SSF51735">
    <property type="entry name" value="NAD(P)-binding Rossmann-fold domains"/>
    <property type="match status" value="1"/>
</dbReference>
<organism evidence="3 4">
    <name type="scientific">Plantactinospora sonchi</name>
    <dbReference type="NCBI Taxonomy" id="1544735"/>
    <lineage>
        <taxon>Bacteria</taxon>
        <taxon>Bacillati</taxon>
        <taxon>Actinomycetota</taxon>
        <taxon>Actinomycetes</taxon>
        <taxon>Micromonosporales</taxon>
        <taxon>Micromonosporaceae</taxon>
        <taxon>Plantactinospora</taxon>
    </lineage>
</organism>
<dbReference type="PANTHER" id="PTHR42760:SF133">
    <property type="entry name" value="3-OXOACYL-[ACYL-CARRIER-PROTEIN] REDUCTASE"/>
    <property type="match status" value="1"/>
</dbReference>
<protein>
    <submittedName>
        <fullName evidence="3">3-ketoacyl-ACP reductase</fullName>
    </submittedName>
</protein>
<name>A0ABU7RPY0_9ACTN</name>
<dbReference type="PRINTS" id="PR00081">
    <property type="entry name" value="GDHRDH"/>
</dbReference>
<sequence>MTGPGTSVSGPGVGPAGRPAAVVTGGSRGIGRGIVLALARAGYDVVVNYASNAEAAAEVGKEVEALGGRAHLVRADVSVEADRRHLIDEATAAYGRLDLLVSNAGVAPNVRADLLEAGEESFDRLIGINLKGPYFLIQLAARTMIAQQEAGRVERPKIVIISSISAYTASVNRGDYCVAKAGLAMTAQLYAARLAEHGINVYEVRPGIIETDMTGPVKARYDDLILNQGLTPIRRWGQPDDVGRAVVAVATDLLPFSTGQVIDVDGGFHLRTL</sequence>
<accession>A0ABU7RPY0</accession>
<gene>
    <name evidence="3" type="ORF">V1633_08675</name>
</gene>
<comment type="similarity">
    <text evidence="1">Belongs to the short-chain dehydrogenases/reductases (SDR) family.</text>
</comment>
<evidence type="ECO:0000313" key="4">
    <source>
        <dbReference type="Proteomes" id="UP001332243"/>
    </source>
</evidence>
<dbReference type="RefSeq" id="WP_331213662.1">
    <property type="nucleotide sequence ID" value="NZ_JAZGQK010000006.1"/>
</dbReference>
<dbReference type="NCBIfam" id="NF009386">
    <property type="entry name" value="PRK12745.1"/>
    <property type="match status" value="1"/>
</dbReference>
<dbReference type="PANTHER" id="PTHR42760">
    <property type="entry name" value="SHORT-CHAIN DEHYDROGENASES/REDUCTASES FAMILY MEMBER"/>
    <property type="match status" value="1"/>
</dbReference>
<dbReference type="EMBL" id="JAZGQK010000006">
    <property type="protein sequence ID" value="MEE6258563.1"/>
    <property type="molecule type" value="Genomic_DNA"/>
</dbReference>
<evidence type="ECO:0000313" key="3">
    <source>
        <dbReference type="EMBL" id="MEE6258563.1"/>
    </source>
</evidence>
<proteinExistence type="inferred from homology"/>
<comment type="caution">
    <text evidence="3">The sequence shown here is derived from an EMBL/GenBank/DDBJ whole genome shotgun (WGS) entry which is preliminary data.</text>
</comment>
<dbReference type="InterPro" id="IPR036291">
    <property type="entry name" value="NAD(P)-bd_dom_sf"/>
</dbReference>
<dbReference type="Proteomes" id="UP001332243">
    <property type="component" value="Unassembled WGS sequence"/>
</dbReference>
<reference evidence="3 4" key="1">
    <citation type="submission" date="2024-01" db="EMBL/GenBank/DDBJ databases">
        <title>Genome insights into Plantactinospora sonchi sp. nov.</title>
        <authorList>
            <person name="Wang L."/>
        </authorList>
    </citation>
    <scope>NUCLEOTIDE SEQUENCE [LARGE SCALE GENOMIC DNA]</scope>
    <source>
        <strain evidence="3 4">NEAU-QY2</strain>
    </source>
</reference>